<dbReference type="PANTHER" id="PTHR42941:SF1">
    <property type="entry name" value="SLL1037 PROTEIN"/>
    <property type="match status" value="1"/>
</dbReference>
<dbReference type="PANTHER" id="PTHR42941">
    <property type="entry name" value="SLL1037 PROTEIN"/>
    <property type="match status" value="1"/>
</dbReference>
<proteinExistence type="predicted"/>
<gene>
    <name evidence="1" type="ORF">MNBD_GAMMA15-1093</name>
</gene>
<dbReference type="InterPro" id="IPR011852">
    <property type="entry name" value="TRAP_TAXI"/>
</dbReference>
<reference evidence="1" key="1">
    <citation type="submission" date="2018-06" db="EMBL/GenBank/DDBJ databases">
        <authorList>
            <person name="Zhirakovskaya E."/>
        </authorList>
    </citation>
    <scope>NUCLEOTIDE SEQUENCE</scope>
</reference>
<dbReference type="EMBL" id="UOFN01000042">
    <property type="protein sequence ID" value="VAW74913.1"/>
    <property type="molecule type" value="Genomic_DNA"/>
</dbReference>
<evidence type="ECO:0000313" key="1">
    <source>
        <dbReference type="EMBL" id="VAW74913.1"/>
    </source>
</evidence>
<dbReference type="Pfam" id="PF16868">
    <property type="entry name" value="NMT1_3"/>
    <property type="match status" value="1"/>
</dbReference>
<dbReference type="AlphaFoldDB" id="A0A3B0YFH7"/>
<protein>
    <submittedName>
        <fullName evidence="1">TRAP transporter solute receptor, TAXI family</fullName>
    </submittedName>
</protein>
<organism evidence="1">
    <name type="scientific">hydrothermal vent metagenome</name>
    <dbReference type="NCBI Taxonomy" id="652676"/>
    <lineage>
        <taxon>unclassified sequences</taxon>
        <taxon>metagenomes</taxon>
        <taxon>ecological metagenomes</taxon>
    </lineage>
</organism>
<accession>A0A3B0YFH7</accession>
<sequence length="324" mass="34102">LLVAAAAAFVGVMAMAPGSEAQETKYVNIGTGGIGGDFYPSGGYICNLLNKGRKKYGYKIRCTVESTAGSVANLRAIQAGELSVGIAEADSQAASWAGTGSFKATGANKNLRYLFALGADVMHVVTRKDTGIKSFLDLKGRIVNTGNVGSGGEALIEDALSKYGTTTEKFFKQATKLTSREQAQALCDGKIDAFIYPVAISAATIAEATNTCDAVVVSWNDATISKMVDGVGYFSPMVIPAGTYRGQDSDATTWASPATILADANADDEVIYNLVKAVFDNFENLKKQSSIYTGATREGAVTAGRTVPYHPAALRYYKEVGLIK</sequence>
<dbReference type="Gene3D" id="3.40.190.10">
    <property type="entry name" value="Periplasmic binding protein-like II"/>
    <property type="match status" value="2"/>
</dbReference>
<dbReference type="NCBIfam" id="TIGR02122">
    <property type="entry name" value="TRAP_TAXI"/>
    <property type="match status" value="1"/>
</dbReference>
<name>A0A3B0YFH7_9ZZZZ</name>
<keyword evidence="1" id="KW-0675">Receptor</keyword>
<dbReference type="SUPFAM" id="SSF53850">
    <property type="entry name" value="Periplasmic binding protein-like II"/>
    <property type="match status" value="1"/>
</dbReference>
<feature type="non-terminal residue" evidence="1">
    <location>
        <position position="1"/>
    </location>
</feature>